<proteinExistence type="predicted"/>
<evidence type="ECO:0000313" key="2">
    <source>
        <dbReference type="EMBL" id="KAF2561804.1"/>
    </source>
</evidence>
<name>A0A8S9G4A4_BRACR</name>
<accession>A0A8S9G4A4</accession>
<dbReference type="EMBL" id="QGKW02002005">
    <property type="protein sequence ID" value="KAF2540089.1"/>
    <property type="molecule type" value="Genomic_DNA"/>
</dbReference>
<dbReference type="EMBL" id="QGKY02001250">
    <property type="protein sequence ID" value="KAF2561804.1"/>
    <property type="molecule type" value="Genomic_DNA"/>
</dbReference>
<dbReference type="AlphaFoldDB" id="A0A8S9G4A4"/>
<comment type="caution">
    <text evidence="1">The sequence shown here is derived from an EMBL/GenBank/DDBJ whole genome shotgun (WGS) entry which is preliminary data.</text>
</comment>
<dbReference type="Proteomes" id="UP000712281">
    <property type="component" value="Unassembled WGS sequence"/>
</dbReference>
<evidence type="ECO:0000313" key="1">
    <source>
        <dbReference type="EMBL" id="KAF2540089.1"/>
    </source>
</evidence>
<protein>
    <submittedName>
        <fullName evidence="1">Uncharacterized protein</fullName>
    </submittedName>
</protein>
<organism evidence="1 3">
    <name type="scientific">Brassica cretica</name>
    <name type="common">Mustard</name>
    <dbReference type="NCBI Taxonomy" id="69181"/>
    <lineage>
        <taxon>Eukaryota</taxon>
        <taxon>Viridiplantae</taxon>
        <taxon>Streptophyta</taxon>
        <taxon>Embryophyta</taxon>
        <taxon>Tracheophyta</taxon>
        <taxon>Spermatophyta</taxon>
        <taxon>Magnoliopsida</taxon>
        <taxon>eudicotyledons</taxon>
        <taxon>Gunneridae</taxon>
        <taxon>Pentapetalae</taxon>
        <taxon>rosids</taxon>
        <taxon>malvids</taxon>
        <taxon>Brassicales</taxon>
        <taxon>Brassicaceae</taxon>
        <taxon>Brassiceae</taxon>
        <taxon>Brassica</taxon>
    </lineage>
</organism>
<evidence type="ECO:0000313" key="3">
    <source>
        <dbReference type="Proteomes" id="UP000712281"/>
    </source>
</evidence>
<sequence length="127" mass="14528">MQRRTLFRLDRSLRSEWRVGLSSVATYGPSRVRSRSLRSDRAVCVLGRYVETDLCNRFVALPFSAINLGVFCGFWENKFYPSERHYGVCVSVGHRRSGGWGCLTSVVANCDFVFRISRHCFDQAFCG</sequence>
<gene>
    <name evidence="1" type="ORF">F2Q68_00031682</name>
    <name evidence="2" type="ORF">F2Q70_00015050</name>
</gene>
<reference evidence="1" key="1">
    <citation type="submission" date="2019-12" db="EMBL/GenBank/DDBJ databases">
        <title>Genome sequencing and annotation of Brassica cretica.</title>
        <authorList>
            <person name="Studholme D.J."/>
            <person name="Sarris P.F."/>
        </authorList>
    </citation>
    <scope>NUCLEOTIDE SEQUENCE</scope>
    <source>
        <strain evidence="1">PFS-001/15</strain>
        <strain evidence="2">PFS-102/07</strain>
        <tissue evidence="1">Leaf</tissue>
    </source>
</reference>